<gene>
    <name evidence="2" type="ORF">GMD52_07925</name>
</gene>
<evidence type="ECO:0000259" key="1">
    <source>
        <dbReference type="Pfam" id="PF00535"/>
    </source>
</evidence>
<dbReference type="SUPFAM" id="SSF53448">
    <property type="entry name" value="Nucleotide-diphospho-sugar transferases"/>
    <property type="match status" value="2"/>
</dbReference>
<dbReference type="PANTHER" id="PTHR43179:SF7">
    <property type="entry name" value="RHAMNOSYLTRANSFERASE WBBL"/>
    <property type="match status" value="1"/>
</dbReference>
<comment type="caution">
    <text evidence="2">The sequence shown here is derived from an EMBL/GenBank/DDBJ whole genome shotgun (WGS) entry which is preliminary data.</text>
</comment>
<dbReference type="InterPro" id="IPR029044">
    <property type="entry name" value="Nucleotide-diphossugar_trans"/>
</dbReference>
<dbReference type="Pfam" id="PF13692">
    <property type="entry name" value="Glyco_trans_1_4"/>
    <property type="match status" value="1"/>
</dbReference>
<protein>
    <submittedName>
        <fullName evidence="2">Glycosyltransferase</fullName>
    </submittedName>
</protein>
<dbReference type="Pfam" id="PF00535">
    <property type="entry name" value="Glycos_transf_2"/>
    <property type="match status" value="2"/>
</dbReference>
<dbReference type="CDD" id="cd03801">
    <property type="entry name" value="GT4_PimA-like"/>
    <property type="match status" value="1"/>
</dbReference>
<feature type="domain" description="Glycosyltransferase 2-like" evidence="1">
    <location>
        <begin position="7"/>
        <end position="160"/>
    </location>
</feature>
<dbReference type="SUPFAM" id="SSF53756">
    <property type="entry name" value="UDP-Glycosyltransferase/glycogen phosphorylase"/>
    <property type="match status" value="1"/>
</dbReference>
<proteinExistence type="predicted"/>
<reference evidence="2 3" key="1">
    <citation type="journal article" date="2019" name="Nat. Med.">
        <title>A library of human gut bacterial isolates paired with longitudinal multiomics data enables mechanistic microbiome research.</title>
        <authorList>
            <person name="Poyet M."/>
            <person name="Groussin M."/>
            <person name="Gibbons S.M."/>
            <person name="Avila-Pacheco J."/>
            <person name="Jiang X."/>
            <person name="Kearney S.M."/>
            <person name="Perrotta A.R."/>
            <person name="Berdy B."/>
            <person name="Zhao S."/>
            <person name="Lieberman T.D."/>
            <person name="Swanson P.K."/>
            <person name="Smith M."/>
            <person name="Roesemann S."/>
            <person name="Alexander J.E."/>
            <person name="Rich S.A."/>
            <person name="Livny J."/>
            <person name="Vlamakis H."/>
            <person name="Clish C."/>
            <person name="Bullock K."/>
            <person name="Deik A."/>
            <person name="Scott J."/>
            <person name="Pierce K.A."/>
            <person name="Xavier R.J."/>
            <person name="Alm E.J."/>
        </authorList>
    </citation>
    <scope>NUCLEOTIDE SEQUENCE [LARGE SCALE GENOMIC DNA]</scope>
    <source>
        <strain evidence="2 3">BIOML-A7</strain>
    </source>
</reference>
<accession>A0A6I3QEF0</accession>
<keyword evidence="2" id="KW-0808">Transferase</keyword>
<dbReference type="Gene3D" id="3.40.50.2000">
    <property type="entry name" value="Glycogen Phosphorylase B"/>
    <property type="match status" value="1"/>
</dbReference>
<name>A0A6I3QEF0_9FIRM</name>
<evidence type="ECO:0000313" key="2">
    <source>
        <dbReference type="EMBL" id="MTS51468.1"/>
    </source>
</evidence>
<feature type="domain" description="Glycosyltransferase 2-like" evidence="1">
    <location>
        <begin position="604"/>
        <end position="769"/>
    </location>
</feature>
<dbReference type="CDD" id="cd04186">
    <property type="entry name" value="GT_2_like_c"/>
    <property type="match status" value="1"/>
</dbReference>
<dbReference type="PANTHER" id="PTHR43179">
    <property type="entry name" value="RHAMNOSYLTRANSFERASE WBBL"/>
    <property type="match status" value="1"/>
</dbReference>
<dbReference type="InterPro" id="IPR001173">
    <property type="entry name" value="Glyco_trans_2-like"/>
</dbReference>
<dbReference type="AlphaFoldDB" id="A0A6I3QEF0"/>
<evidence type="ECO:0000313" key="3">
    <source>
        <dbReference type="Proteomes" id="UP000449193"/>
    </source>
</evidence>
<dbReference type="EMBL" id="WMZR01000008">
    <property type="protein sequence ID" value="MTS51468.1"/>
    <property type="molecule type" value="Genomic_DNA"/>
</dbReference>
<dbReference type="Proteomes" id="UP000449193">
    <property type="component" value="Unassembled WGS sequence"/>
</dbReference>
<dbReference type="GO" id="GO:0016757">
    <property type="term" value="F:glycosyltransferase activity"/>
    <property type="evidence" value="ECO:0007669"/>
    <property type="project" value="UniProtKB-KW"/>
</dbReference>
<organism evidence="2 3">
    <name type="scientific">Ruthenibacterium lactatiformans</name>
    <dbReference type="NCBI Taxonomy" id="1550024"/>
    <lineage>
        <taxon>Bacteria</taxon>
        <taxon>Bacillati</taxon>
        <taxon>Bacillota</taxon>
        <taxon>Clostridia</taxon>
        <taxon>Eubacteriales</taxon>
        <taxon>Oscillospiraceae</taxon>
        <taxon>Ruthenibacterium</taxon>
    </lineage>
</organism>
<sequence length="1230" mass="142318">MDMSKVTVIMPSYNHQKYVGQAIESVLKQTYQNFQLEIVDDASEDDSWKIIQSYSDSRIHAVRMEKNTGFAHFHRTVRKVTTEYTAVICSDDVWAPDKLEKQMAYLEQHPDVDACFTWVNMIGEDGTPFEKVTDFYWKIFDQPNRSRCEWLNTFFYHGNCLCFPSCVIRTKAYGKYGMLQDGLASLHDFYEWAALLVHGGNLHVLEERLTSFRVRDNSANESGDKPQTSIRSNNELPVILKLYRDLDEKDFLQVFPQASQFVKDGQIVLDYALAQLLLSGPDQLCYKAVGYEILSQAAADKEKWAKIQELYGYGLKELSCQMLQWDVFSSVDTSKKQQAMLYIDWGEGFKEDRLKRLSYVMPDGSFEASFLLPESGRSVKGLTYYPDYGTLREYRILQVYSDRGPLDWKPDSAEQTDGWDVFSTFAPNYHFSGENGADLPANVRQITIKGLCRMRDIEHLAVERNELIRKLAESEQTLAESKQKIEQQLLTIYEKDTQIFNQTNRINELESWEVIWRQRSDILDQVYASRTWRYTHKLVTMARKVLPAGSLRSRVAGAILRVPLRFEHWVRDQYHQIQHKRQRRAYFRSLGVLSFPQSEHPDVSIVIPVYNQFDYTIRCLESILRTCKGLDYEVILADDCSTDETRHISEKVQGIHVVRNETNLRFLRNCNHAAESARGKYILFLNNDTVVHDNWLQSLLSLMESRPDCGMAGSKLVFADGRLQEAGGILWNDGSAWNYGRLQDPENSEFNYVKEVDYISGCSILIRAGLWKQLGGFDDRFAPAYCEDSDLAFQVRAAGYKVLYQPLSVVTHYEGVSNGTDLSSGQKKYQEINQKKFLEKWQEVLTQEHFENAQNVFCARERSAQKPCLLMVDHYVPTYDQDAGSRTVFEYLKLFVKMGYNVKFIPDNFNRSEPYTATLQQMGIEVLYGPWYAQHWKEWVKENADHIQYVFLNRPHISVKYIDFLRQATSARIVYYGHDLHFLREERQYEITKDPALLESSAKWRAIELSLMRKADMAYYPSSIEEEYIHNISPDIRVKAIPAYIYTDVETPEYKISQRKDLMFIGGFGHTPNVDAVEWLAKEIWPLVRVKRKDICVHILGSHPPKEIEAMNAPDFQVHGFVSDEELNQFYAECRMSIVPLRYGAGIKGKVVEAMKNGIPVVTTSVGSEGITGCEDFLAVCDDAEAFARKILDLYEDEQALARMSELECRYIREHFSPENAMNTIKEDFS</sequence>
<dbReference type="Gene3D" id="3.90.550.10">
    <property type="entry name" value="Spore Coat Polysaccharide Biosynthesis Protein SpsA, Chain A"/>
    <property type="match status" value="2"/>
</dbReference>